<accession>A0A031K6Q6</accession>
<dbReference type="STRING" id="158500.BES08_02365"/>
<dbReference type="PANTHER" id="PTHR43317">
    <property type="entry name" value="THERMOSPERMINE SYNTHASE ACAULIS5"/>
    <property type="match status" value="1"/>
</dbReference>
<dbReference type="Pfam" id="PF01564">
    <property type="entry name" value="Spermine_synth"/>
    <property type="match status" value="1"/>
</dbReference>
<sequence length="253" mass="27209">MIPAEAAAPADDHPVLESAPGPGLQLEEGDELIDVAYVPNGDRLRLVRSEGEFVILLDRHELMSTDLYASEEALATMTCDRLGLRPDPQWLIGGYGMGFTLRAALAVLDDAAEVTVAEIVPQIIDWALGPMRVYTGECLDDPRVQLVQDDVAILIDSARGAYDAVLLDVDNGPEGLTRRINDWLYSREGLDAAMRALRPGGMLAIWSATPDAAFAALLAEAGFTVEVVPVEAMTGDTVGGDDLEHVILFARKP</sequence>
<dbReference type="Gene3D" id="3.40.50.150">
    <property type="entry name" value="Vaccinia Virus protein VP39"/>
    <property type="match status" value="1"/>
</dbReference>
<dbReference type="GO" id="GO:0006596">
    <property type="term" value="P:polyamine biosynthetic process"/>
    <property type="evidence" value="ECO:0007669"/>
    <property type="project" value="UniProtKB-KW"/>
</dbReference>
<reference evidence="3 4" key="1">
    <citation type="submission" date="2014-03" db="EMBL/GenBank/DDBJ databases">
        <title>Whole genome sequence of Novosphingobium resinovorum KF1.</title>
        <authorList>
            <person name="Gan H.M."/>
            <person name="Gan H.Y."/>
            <person name="Chew T.H."/>
            <person name="Savka M.A."/>
        </authorList>
    </citation>
    <scope>NUCLEOTIDE SEQUENCE [LARGE SCALE GENOMIC DNA]</scope>
    <source>
        <strain evidence="3 4">KF1</strain>
    </source>
</reference>
<dbReference type="PANTHER" id="PTHR43317:SF3">
    <property type="entry name" value="BLR2883 PROTEIN"/>
    <property type="match status" value="1"/>
</dbReference>
<evidence type="ECO:0000256" key="2">
    <source>
        <dbReference type="SAM" id="MobiDB-lite"/>
    </source>
</evidence>
<proteinExistence type="predicted"/>
<dbReference type="SUPFAM" id="SSF53335">
    <property type="entry name" value="S-adenosyl-L-methionine-dependent methyltransferases"/>
    <property type="match status" value="1"/>
</dbReference>
<dbReference type="PATRIC" id="fig|158500.4.peg.475"/>
<feature type="region of interest" description="Disordered" evidence="2">
    <location>
        <begin position="1"/>
        <end position="23"/>
    </location>
</feature>
<comment type="caution">
    <text evidence="3">The sequence shown here is derived from an EMBL/GenBank/DDBJ whole genome shotgun (WGS) entry which is preliminary data.</text>
</comment>
<gene>
    <name evidence="3" type="ORF">BV97_00461</name>
</gene>
<dbReference type="Proteomes" id="UP000024329">
    <property type="component" value="Unassembled WGS sequence"/>
</dbReference>
<dbReference type="InterPro" id="IPR029063">
    <property type="entry name" value="SAM-dependent_MTases_sf"/>
</dbReference>
<dbReference type="eggNOG" id="COG0421">
    <property type="taxonomic scope" value="Bacteria"/>
</dbReference>
<dbReference type="RefSeq" id="WP_081798882.1">
    <property type="nucleotide sequence ID" value="NZ_CP017075.1"/>
</dbReference>
<evidence type="ECO:0000313" key="3">
    <source>
        <dbReference type="EMBL" id="EZP84703.1"/>
    </source>
</evidence>
<keyword evidence="1" id="KW-0620">Polyamine biosynthesis</keyword>
<evidence type="ECO:0000256" key="1">
    <source>
        <dbReference type="ARBA" id="ARBA00023115"/>
    </source>
</evidence>
<name>A0A031K6Q6_9SPHN</name>
<dbReference type="EMBL" id="JFYZ01000001">
    <property type="protein sequence ID" value="EZP84703.1"/>
    <property type="molecule type" value="Genomic_DNA"/>
</dbReference>
<dbReference type="AlphaFoldDB" id="A0A031K6Q6"/>
<evidence type="ECO:0000313" key="4">
    <source>
        <dbReference type="Proteomes" id="UP000024329"/>
    </source>
</evidence>
<protein>
    <submittedName>
        <fullName evidence="3">Spermidine synthase</fullName>
    </submittedName>
</protein>
<organism evidence="3 4">
    <name type="scientific">Novosphingobium resinovorum</name>
    <dbReference type="NCBI Taxonomy" id="158500"/>
    <lineage>
        <taxon>Bacteria</taxon>
        <taxon>Pseudomonadati</taxon>
        <taxon>Pseudomonadota</taxon>
        <taxon>Alphaproteobacteria</taxon>
        <taxon>Sphingomonadales</taxon>
        <taxon>Sphingomonadaceae</taxon>
        <taxon>Novosphingobium</taxon>
    </lineage>
</organism>